<dbReference type="PANTHER" id="PTHR42771">
    <property type="entry name" value="IRON(3+)-HYDROXAMATE IMPORT ATP-BINDING PROTEIN FHUC"/>
    <property type="match status" value="1"/>
</dbReference>
<comment type="caution">
    <text evidence="11">The sequence shown here is derived from an EMBL/GenBank/DDBJ whole genome shotgun (WGS) entry which is preliminary data.</text>
</comment>
<evidence type="ECO:0000256" key="9">
    <source>
        <dbReference type="ARBA" id="ARBA00023136"/>
    </source>
</evidence>
<keyword evidence="4" id="KW-0410">Iron transport</keyword>
<dbReference type="GO" id="GO:0006826">
    <property type="term" value="P:iron ion transport"/>
    <property type="evidence" value="ECO:0007669"/>
    <property type="project" value="UniProtKB-KW"/>
</dbReference>
<dbReference type="SUPFAM" id="SSF52540">
    <property type="entry name" value="P-loop containing nucleoside triphosphate hydrolases"/>
    <property type="match status" value="1"/>
</dbReference>
<evidence type="ECO:0000256" key="7">
    <source>
        <dbReference type="ARBA" id="ARBA00023004"/>
    </source>
</evidence>
<dbReference type="InterPro" id="IPR003593">
    <property type="entry name" value="AAA+_ATPase"/>
</dbReference>
<proteinExistence type="predicted"/>
<dbReference type="GO" id="GO:0005886">
    <property type="term" value="C:plasma membrane"/>
    <property type="evidence" value="ECO:0007669"/>
    <property type="project" value="UniProtKB-SubCell"/>
</dbReference>
<keyword evidence="2" id="KW-0813">Transport</keyword>
<dbReference type="Pfam" id="PF00005">
    <property type="entry name" value="ABC_tran"/>
    <property type="match status" value="1"/>
</dbReference>
<dbReference type="EMBL" id="FNIW01000013">
    <property type="protein sequence ID" value="SDO26468.1"/>
    <property type="molecule type" value="Genomic_DNA"/>
</dbReference>
<dbReference type="PANTHER" id="PTHR42771:SF2">
    <property type="entry name" value="IRON(3+)-HYDROXAMATE IMPORT ATP-BINDING PROTEIN FHUC"/>
    <property type="match status" value="1"/>
</dbReference>
<evidence type="ECO:0000256" key="5">
    <source>
        <dbReference type="ARBA" id="ARBA00022741"/>
    </source>
</evidence>
<dbReference type="GO" id="GO:0016887">
    <property type="term" value="F:ATP hydrolysis activity"/>
    <property type="evidence" value="ECO:0007669"/>
    <property type="project" value="InterPro"/>
</dbReference>
<evidence type="ECO:0000313" key="11">
    <source>
        <dbReference type="EMBL" id="SDO26468.1"/>
    </source>
</evidence>
<feature type="domain" description="ABC transporter" evidence="10">
    <location>
        <begin position="37"/>
        <end position="277"/>
    </location>
</feature>
<evidence type="ECO:0000256" key="8">
    <source>
        <dbReference type="ARBA" id="ARBA00023065"/>
    </source>
</evidence>
<dbReference type="InterPro" id="IPR051535">
    <property type="entry name" value="Siderophore_ABC-ATPase"/>
</dbReference>
<gene>
    <name evidence="11" type="ORF">SAMN04487900_11318</name>
</gene>
<evidence type="ECO:0000256" key="4">
    <source>
        <dbReference type="ARBA" id="ARBA00022496"/>
    </source>
</evidence>
<keyword evidence="5" id="KW-0547">Nucleotide-binding</keyword>
<dbReference type="InterPro" id="IPR003439">
    <property type="entry name" value="ABC_transporter-like_ATP-bd"/>
</dbReference>
<name>A0A1H0I4U0_9BACT</name>
<keyword evidence="3" id="KW-1003">Cell membrane</keyword>
<accession>A0A1H0I4U0</accession>
<keyword evidence="9" id="KW-0472">Membrane</keyword>
<keyword evidence="6 11" id="KW-0067">ATP-binding</keyword>
<evidence type="ECO:0000313" key="12">
    <source>
        <dbReference type="Proteomes" id="UP000199134"/>
    </source>
</evidence>
<dbReference type="InterPro" id="IPR027417">
    <property type="entry name" value="P-loop_NTPase"/>
</dbReference>
<reference evidence="12" key="1">
    <citation type="submission" date="2016-10" db="EMBL/GenBank/DDBJ databases">
        <authorList>
            <person name="de Groot N.N."/>
        </authorList>
    </citation>
    <scope>NUCLEOTIDE SEQUENCE [LARGE SCALE GENOMIC DNA]</scope>
    <source>
        <strain evidence="12">BP1-145</strain>
    </source>
</reference>
<organism evidence="11 12">
    <name type="scientific">Prevotella communis</name>
    <dbReference type="NCBI Taxonomy" id="2913614"/>
    <lineage>
        <taxon>Bacteria</taxon>
        <taxon>Pseudomonadati</taxon>
        <taxon>Bacteroidota</taxon>
        <taxon>Bacteroidia</taxon>
        <taxon>Bacteroidales</taxon>
        <taxon>Prevotellaceae</taxon>
        <taxon>Prevotella</taxon>
    </lineage>
</organism>
<keyword evidence="7" id="KW-0408">Iron</keyword>
<sequence>MQKYKTFSILLAHIKKKAYFCTENVKTSDKMNSNISVTLNDLSIGYRNKQGTRVVAEHLTANIHQGCLTCLLGENGVGKSTLLKTLSAFQPQLGGSICIQGRELGQYTERELARTIGIVLTEKPDVQQMTAMELVEMGRAPYTGFWGRLNDDDRRACEEAMALIGIGHLKNRMIETLSDGERQKVMIAKTLAQQTPIIYLDEPTAFLDYPSKVDMLLLLSRISREAQKTVFLSTHDLELALQVADEIWLMTRPHTEITEITERGAKLLIGTPHELAQSGALSQFVERGKGIEFNKATLSVRVKKFL</sequence>
<dbReference type="AlphaFoldDB" id="A0A1H0I4U0"/>
<protein>
    <submittedName>
        <fullName evidence="11">Iron complex transport system ATP-binding protein</fullName>
    </submittedName>
</protein>
<evidence type="ECO:0000256" key="6">
    <source>
        <dbReference type="ARBA" id="ARBA00022840"/>
    </source>
</evidence>
<evidence type="ECO:0000256" key="1">
    <source>
        <dbReference type="ARBA" id="ARBA00004202"/>
    </source>
</evidence>
<dbReference type="PROSITE" id="PS50893">
    <property type="entry name" value="ABC_TRANSPORTER_2"/>
    <property type="match status" value="1"/>
</dbReference>
<dbReference type="SMART" id="SM00382">
    <property type="entry name" value="AAA"/>
    <property type="match status" value="1"/>
</dbReference>
<dbReference type="Gene3D" id="3.40.50.300">
    <property type="entry name" value="P-loop containing nucleotide triphosphate hydrolases"/>
    <property type="match status" value="1"/>
</dbReference>
<keyword evidence="8" id="KW-0406">Ion transport</keyword>
<evidence type="ECO:0000256" key="2">
    <source>
        <dbReference type="ARBA" id="ARBA00022448"/>
    </source>
</evidence>
<dbReference type="Proteomes" id="UP000199134">
    <property type="component" value="Unassembled WGS sequence"/>
</dbReference>
<evidence type="ECO:0000256" key="3">
    <source>
        <dbReference type="ARBA" id="ARBA00022475"/>
    </source>
</evidence>
<dbReference type="CDD" id="cd03214">
    <property type="entry name" value="ABC_Iron-Siderophores_B12_Hemin"/>
    <property type="match status" value="1"/>
</dbReference>
<comment type="subcellular location">
    <subcellularLocation>
        <location evidence="1">Cell membrane</location>
        <topology evidence="1">Peripheral membrane protein</topology>
    </subcellularLocation>
</comment>
<evidence type="ECO:0000259" key="10">
    <source>
        <dbReference type="PROSITE" id="PS50893"/>
    </source>
</evidence>
<dbReference type="GO" id="GO:0005524">
    <property type="term" value="F:ATP binding"/>
    <property type="evidence" value="ECO:0007669"/>
    <property type="project" value="UniProtKB-KW"/>
</dbReference>